<evidence type="ECO:0000313" key="5">
    <source>
        <dbReference type="EMBL" id="KAG0271128.1"/>
    </source>
</evidence>
<evidence type="ECO:0000256" key="1">
    <source>
        <dbReference type="ARBA" id="ARBA00022741"/>
    </source>
</evidence>
<evidence type="ECO:0000256" key="4">
    <source>
        <dbReference type="SAM" id="MobiDB-lite"/>
    </source>
</evidence>
<evidence type="ECO:0000256" key="3">
    <source>
        <dbReference type="RuleBase" id="RU003322"/>
    </source>
</evidence>
<dbReference type="AlphaFoldDB" id="A0AAD4H3V9"/>
<dbReference type="EMBL" id="JAAAIL010001218">
    <property type="protein sequence ID" value="KAG0271128.1"/>
    <property type="molecule type" value="Genomic_DNA"/>
</dbReference>
<sequence length="504" mass="56609">MNDTQDLSTITPNVTGLVLADPKRKVTDHPIPRPSISPKFDPFIYTVLAIDLGISYTSASYFKDGKFHYVTDESGRALHPSYISFVNTTNNFNNDTTQILYGQDAKTQLLTNPENTIFNWQRLLRHRFGDPVVQSEIHRGHVSYKIVSSVPSPSPASFTDSKHEPPPPPHDTEKNQHFLGLAMIEITNALGQKQLYRPEEMTTLLVSWIKHLAEAQSGSVFSYAVVTMPSDYNDDQISVFQEAIGDTGLDSEYLEVVVVEMDDGVYDRLSSVIERRSATIRFDDEWMNRPVVEFLVDQHLRQGVKSVESGALWRWTLQHVMRQRKTVPDSNDSLSRRVAILNDLTAMKRLQNEVRKANSIFTSTTPSPLLLSPNSQNLVRIEIESFFNGQDFSQELSLSQWQDIRQAALETTLLDTVEQAFETAPVNQSQIDVVIVTGASPLVPDTVRLLKQHFHGQNVEFPTFTDPALAALHGVIAIATPFGTSLDLGPCGEYENTLLNYLMD</sequence>
<comment type="similarity">
    <text evidence="3">Belongs to the heat shock protein 70 family.</text>
</comment>
<keyword evidence="2 3" id="KW-0067">ATP-binding</keyword>
<dbReference type="Proteomes" id="UP001194580">
    <property type="component" value="Unassembled WGS sequence"/>
</dbReference>
<dbReference type="Gene3D" id="3.30.420.40">
    <property type="match status" value="2"/>
</dbReference>
<keyword evidence="6" id="KW-1185">Reference proteome</keyword>
<dbReference type="GO" id="GO:0140662">
    <property type="term" value="F:ATP-dependent protein folding chaperone"/>
    <property type="evidence" value="ECO:0007669"/>
    <property type="project" value="InterPro"/>
</dbReference>
<name>A0AAD4H3V9_9FUNG</name>
<keyword evidence="1 3" id="KW-0547">Nucleotide-binding</keyword>
<evidence type="ECO:0000313" key="6">
    <source>
        <dbReference type="Proteomes" id="UP001194580"/>
    </source>
</evidence>
<evidence type="ECO:0000256" key="2">
    <source>
        <dbReference type="ARBA" id="ARBA00022840"/>
    </source>
</evidence>
<proteinExistence type="inferred from homology"/>
<accession>A0AAD4H3V9</accession>
<dbReference type="GO" id="GO:0005524">
    <property type="term" value="F:ATP binding"/>
    <property type="evidence" value="ECO:0007669"/>
    <property type="project" value="UniProtKB-KW"/>
</dbReference>
<dbReference type="Gene3D" id="3.90.640.10">
    <property type="entry name" value="Actin, Chain A, domain 4"/>
    <property type="match status" value="1"/>
</dbReference>
<reference evidence="5" key="1">
    <citation type="journal article" date="2020" name="Fungal Divers.">
        <title>Resolving the Mortierellaceae phylogeny through synthesis of multi-gene phylogenetics and phylogenomics.</title>
        <authorList>
            <person name="Vandepol N."/>
            <person name="Liber J."/>
            <person name="Desiro A."/>
            <person name="Na H."/>
            <person name="Kennedy M."/>
            <person name="Barry K."/>
            <person name="Grigoriev I.V."/>
            <person name="Miller A.N."/>
            <person name="O'Donnell K."/>
            <person name="Stajich J.E."/>
            <person name="Bonito G."/>
        </authorList>
    </citation>
    <scope>NUCLEOTIDE SEQUENCE</scope>
    <source>
        <strain evidence="5">NRRL 28262</strain>
    </source>
</reference>
<organism evidence="5 6">
    <name type="scientific">Linnemannia exigua</name>
    <dbReference type="NCBI Taxonomy" id="604196"/>
    <lineage>
        <taxon>Eukaryota</taxon>
        <taxon>Fungi</taxon>
        <taxon>Fungi incertae sedis</taxon>
        <taxon>Mucoromycota</taxon>
        <taxon>Mortierellomycotina</taxon>
        <taxon>Mortierellomycetes</taxon>
        <taxon>Mortierellales</taxon>
        <taxon>Mortierellaceae</taxon>
        <taxon>Linnemannia</taxon>
    </lineage>
</organism>
<feature type="compositionally biased region" description="Basic and acidic residues" evidence="4">
    <location>
        <begin position="160"/>
        <end position="173"/>
    </location>
</feature>
<feature type="region of interest" description="Disordered" evidence="4">
    <location>
        <begin position="153"/>
        <end position="173"/>
    </location>
</feature>
<dbReference type="InterPro" id="IPR013126">
    <property type="entry name" value="Hsp_70_fam"/>
</dbReference>
<dbReference type="Pfam" id="PF00012">
    <property type="entry name" value="HSP70"/>
    <property type="match status" value="3"/>
</dbReference>
<dbReference type="InterPro" id="IPR043129">
    <property type="entry name" value="ATPase_NBD"/>
</dbReference>
<protein>
    <submittedName>
        <fullName evidence="5">ATPase with role in protein import into the ER</fullName>
    </submittedName>
</protein>
<comment type="caution">
    <text evidence="5">The sequence shown here is derived from an EMBL/GenBank/DDBJ whole genome shotgun (WGS) entry which is preliminary data.</text>
</comment>
<gene>
    <name evidence="5" type="primary">KAR2_1</name>
    <name evidence="5" type="ORF">BGZ95_001108</name>
</gene>
<dbReference type="PANTHER" id="PTHR19375">
    <property type="entry name" value="HEAT SHOCK PROTEIN 70KDA"/>
    <property type="match status" value="1"/>
</dbReference>
<dbReference type="SUPFAM" id="SSF53067">
    <property type="entry name" value="Actin-like ATPase domain"/>
    <property type="match status" value="2"/>
</dbReference>